<dbReference type="Pfam" id="PF16220">
    <property type="entry name" value="DUF4880"/>
    <property type="match status" value="1"/>
</dbReference>
<proteinExistence type="predicted"/>
<evidence type="ECO:0000259" key="2">
    <source>
        <dbReference type="Pfam" id="PF04773"/>
    </source>
</evidence>
<dbReference type="AlphaFoldDB" id="A0A292GT79"/>
<keyword evidence="1" id="KW-0812">Transmembrane</keyword>
<keyword evidence="1" id="KW-1133">Transmembrane helix</keyword>
<evidence type="ECO:0000256" key="1">
    <source>
        <dbReference type="SAM" id="Phobius"/>
    </source>
</evidence>
<evidence type="ECO:0000259" key="3">
    <source>
        <dbReference type="Pfam" id="PF16220"/>
    </source>
</evidence>
<protein>
    <submittedName>
        <fullName evidence="4">Anti-FecI sigma factor FecR</fullName>
    </submittedName>
</protein>
<dbReference type="PIRSF" id="PIRSF018266">
    <property type="entry name" value="FecR"/>
    <property type="match status" value="1"/>
</dbReference>
<accession>A0A292GT79</accession>
<sequence>MTFDETIRQQALDWAVRAGDPQFEDWEAFTLWLEADPAHGHAYDAIAAAVADASQLVIGAGAANDDGLAAAQPDAATLRTTRRRWIGGALAASLALVGGFTLWQANSRDLYRIEVAPGAMRTVALDPGSQIDLAGETIIELDRDDPRYAHLAKGQALFTIRHDAQRPFHLKVGDDTLVDVGTIFDVRHRGADMSVAVSEGAVQFNPKDQNQRISPGQILRKNGQDGRITLEAISPDQVGEWREGRLTFSAASLEQVAMDLTNSTGIAFAAAPGSSPGSVSGSLRLDPIRKDPRSLAALLGLDVRQEGDRWIIGER</sequence>
<organism evidence="4">
    <name type="scientific">Ochrobactrum sp. PW1</name>
    <dbReference type="NCBI Taxonomy" id="1882222"/>
    <lineage>
        <taxon>Bacteria</taxon>
        <taxon>Pseudomonadati</taxon>
        <taxon>Pseudomonadota</taxon>
        <taxon>Alphaproteobacteria</taxon>
        <taxon>Hyphomicrobiales</taxon>
        <taxon>Brucellaceae</taxon>
        <taxon>Brucella/Ochrobactrum group</taxon>
        <taxon>Ochrobactrum</taxon>
    </lineage>
</organism>
<name>A0A292GT79_9HYPH</name>
<reference evidence="4" key="1">
    <citation type="submission" date="2016-07" db="EMBL/GenBank/DDBJ databases">
        <title>Genomics reveals synergistic degradation of pyrene by five bacteria in a mangrove sediment-derived bacterial consortium.</title>
        <authorList>
            <person name="Wanapaisan P."/>
            <person name="Vejarano F."/>
            <person name="Chakraborty J."/>
            <person name="Shintani M."/>
            <person name="Muangchinda C."/>
            <person name="Laothamteep N."/>
            <person name="Suzuki-Minakuchi C."/>
            <person name="Inoue K."/>
            <person name="Nojiri H."/>
            <person name="Pinyakong O."/>
        </authorList>
    </citation>
    <scope>NUCLEOTIDE SEQUENCE</scope>
    <source>
        <strain evidence="4">PW1</strain>
    </source>
</reference>
<evidence type="ECO:0000313" key="4">
    <source>
        <dbReference type="EMBL" id="BBA74342.1"/>
    </source>
</evidence>
<dbReference type="PANTHER" id="PTHR30273:SF2">
    <property type="entry name" value="PROTEIN FECR"/>
    <property type="match status" value="1"/>
</dbReference>
<dbReference type="InterPro" id="IPR032623">
    <property type="entry name" value="FecR_N"/>
</dbReference>
<feature type="transmembrane region" description="Helical" evidence="1">
    <location>
        <begin position="85"/>
        <end position="103"/>
    </location>
</feature>
<dbReference type="InterPro" id="IPR006860">
    <property type="entry name" value="FecR"/>
</dbReference>
<dbReference type="InterPro" id="IPR012373">
    <property type="entry name" value="Ferrdict_sens_TM"/>
</dbReference>
<dbReference type="PANTHER" id="PTHR30273">
    <property type="entry name" value="PERIPLASMIC SIGNAL SENSOR AND SIGMA FACTOR ACTIVATOR FECR-RELATED"/>
    <property type="match status" value="1"/>
</dbReference>
<feature type="domain" description="FecR N-terminal" evidence="3">
    <location>
        <begin position="9"/>
        <end position="48"/>
    </location>
</feature>
<dbReference type="Gene3D" id="2.60.120.1440">
    <property type="match status" value="1"/>
</dbReference>
<keyword evidence="1" id="KW-0472">Membrane</keyword>
<dbReference type="Pfam" id="PF04773">
    <property type="entry name" value="FecR"/>
    <property type="match status" value="1"/>
</dbReference>
<feature type="domain" description="FecR protein" evidence="2">
    <location>
        <begin position="112"/>
        <end position="203"/>
    </location>
</feature>
<dbReference type="EMBL" id="LC171369">
    <property type="protein sequence ID" value="BBA74342.1"/>
    <property type="molecule type" value="Genomic_DNA"/>
</dbReference>
<dbReference type="GO" id="GO:0016989">
    <property type="term" value="F:sigma factor antagonist activity"/>
    <property type="evidence" value="ECO:0007669"/>
    <property type="project" value="TreeGrafter"/>
</dbReference>